<name>A0A166V4D8_9AGAM</name>
<evidence type="ECO:0000313" key="1">
    <source>
        <dbReference type="EMBL" id="KZP32339.1"/>
    </source>
</evidence>
<sequence length="79" mass="8632">PRGLNDSCTALVYFPLRLPSLPPTSSSKPFINLPSHSNPHPSIKRPLRIIASPPWPAAHPGSMHFYLSTLSPPSTLPIR</sequence>
<feature type="non-terminal residue" evidence="1">
    <location>
        <position position="1"/>
    </location>
</feature>
<protein>
    <submittedName>
        <fullName evidence="1">Uncharacterized protein</fullName>
    </submittedName>
</protein>
<organism evidence="1">
    <name type="scientific">Athelia psychrophila</name>
    <dbReference type="NCBI Taxonomy" id="1759441"/>
    <lineage>
        <taxon>Eukaryota</taxon>
        <taxon>Fungi</taxon>
        <taxon>Dikarya</taxon>
        <taxon>Basidiomycota</taxon>
        <taxon>Agaricomycotina</taxon>
        <taxon>Agaricomycetes</taxon>
        <taxon>Agaricomycetidae</taxon>
        <taxon>Atheliales</taxon>
        <taxon>Atheliaceae</taxon>
        <taxon>Athelia</taxon>
    </lineage>
</organism>
<proteinExistence type="predicted"/>
<dbReference type="AlphaFoldDB" id="A0A166V4D8"/>
<reference evidence="1" key="1">
    <citation type="journal article" date="2016" name="Mol. Biol. Evol.">
        <title>Comparative Genomics of Early-Diverging Mushroom-Forming Fungi Provides Insights into the Origins of Lignocellulose Decay Capabilities.</title>
        <authorList>
            <person name="Nagy L.G."/>
            <person name="Riley R."/>
            <person name="Tritt A."/>
            <person name="Adam C."/>
            <person name="Daum C."/>
            <person name="Floudas D."/>
            <person name="Sun H."/>
            <person name="Yadav J.S."/>
            <person name="Pangilinan J."/>
            <person name="Larsson K.H."/>
            <person name="Matsuura K."/>
            <person name="Barry K."/>
            <person name="Labutti K."/>
            <person name="Kuo R."/>
            <person name="Ohm R.A."/>
            <person name="Bhattacharya S.S."/>
            <person name="Shirouzu T."/>
            <person name="Yoshinaga Y."/>
            <person name="Martin F.M."/>
            <person name="Grigoriev I.V."/>
            <person name="Hibbett D.S."/>
        </authorList>
    </citation>
    <scope>NUCLEOTIDE SEQUENCE [LARGE SCALE GENOMIC DNA]</scope>
    <source>
        <strain evidence="1">CBS 109695</strain>
    </source>
</reference>
<gene>
    <name evidence="1" type="ORF">FIBSPDRAFT_848754</name>
</gene>
<dbReference type="EMBL" id="KV417486">
    <property type="protein sequence ID" value="KZP32339.1"/>
    <property type="molecule type" value="Genomic_DNA"/>
</dbReference>
<accession>A0A166V4D8</accession>